<sequence length="370" mass="41071">MSSVSSKCSETSSKEQSTPRHVHLVGSSPYATNTEFFESMSAALPGRLVHLPDGETGKRHFFVRWQTEVFDASPHILKGFEQIGDYKAYQAGSALSSQIKLGPIGYDDHAIESYAEFCKLRDQGVVPPGVRFQVSLPTPLNVVGLCLLPEYQAEAEPMYEEALMAALRRIQDVIPKEDLAIQWDMAYEIGMLEFPAAFTSWFEGDGDGGGDAKQGILERFARLAGGVDEGVEMGFHLCYGDAGHKHFVEPKDMGVLVDMMNELSGAARRVVDWIHVPVPKNRTDEAYFSPLKDLELKSETQVYLGLAHAWDLEGTRERIRVASEFLHEFGVSTECGFGRTEKDEVLCVLGVLAEVTEPEPELHQLLDEKL</sequence>
<dbReference type="AlphaFoldDB" id="A0A559M2C2"/>
<protein>
    <submittedName>
        <fullName evidence="2">Uncharacterized protein</fullName>
    </submittedName>
</protein>
<proteinExistence type="predicted"/>
<reference evidence="2 3" key="1">
    <citation type="submission" date="2018-05" db="EMBL/GenBank/DDBJ databases">
        <title>Genome sequencing and assembly of the regulated plant pathogen Lachnellula willkommii and related sister species for the development of diagnostic species identification markers.</title>
        <authorList>
            <person name="Giroux E."/>
            <person name="Bilodeau G."/>
        </authorList>
    </citation>
    <scope>NUCLEOTIDE SEQUENCE [LARGE SCALE GENOMIC DNA]</scope>
    <source>
        <strain evidence="2 3">CBS 172.35</strain>
    </source>
</reference>
<dbReference type="Proteomes" id="UP000315522">
    <property type="component" value="Unassembled WGS sequence"/>
</dbReference>
<evidence type="ECO:0000256" key="1">
    <source>
        <dbReference type="SAM" id="MobiDB-lite"/>
    </source>
</evidence>
<evidence type="ECO:0000313" key="2">
    <source>
        <dbReference type="EMBL" id="TVY87079.1"/>
    </source>
</evidence>
<dbReference type="InterPro" id="IPR038071">
    <property type="entry name" value="UROD/MetE-like_sf"/>
</dbReference>
<comment type="caution">
    <text evidence="2">The sequence shown here is derived from an EMBL/GenBank/DDBJ whole genome shotgun (WGS) entry which is preliminary data.</text>
</comment>
<evidence type="ECO:0000313" key="3">
    <source>
        <dbReference type="Proteomes" id="UP000315522"/>
    </source>
</evidence>
<accession>A0A559M2C2</accession>
<feature type="compositionally biased region" description="Low complexity" evidence="1">
    <location>
        <begin position="1"/>
        <end position="16"/>
    </location>
</feature>
<keyword evidence="3" id="KW-1185">Reference proteome</keyword>
<dbReference type="SUPFAM" id="SSF51726">
    <property type="entry name" value="UROD/MetE-like"/>
    <property type="match status" value="1"/>
</dbReference>
<gene>
    <name evidence="2" type="ORF">LAWI1_G006462</name>
</gene>
<dbReference type="Gene3D" id="3.20.20.210">
    <property type="match status" value="1"/>
</dbReference>
<organism evidence="2 3">
    <name type="scientific">Lachnellula willkommii</name>
    <dbReference type="NCBI Taxonomy" id="215461"/>
    <lineage>
        <taxon>Eukaryota</taxon>
        <taxon>Fungi</taxon>
        <taxon>Dikarya</taxon>
        <taxon>Ascomycota</taxon>
        <taxon>Pezizomycotina</taxon>
        <taxon>Leotiomycetes</taxon>
        <taxon>Helotiales</taxon>
        <taxon>Lachnaceae</taxon>
        <taxon>Lachnellula</taxon>
    </lineage>
</organism>
<name>A0A559M2C2_9HELO</name>
<feature type="region of interest" description="Disordered" evidence="1">
    <location>
        <begin position="1"/>
        <end position="26"/>
    </location>
</feature>
<dbReference type="EMBL" id="QGML01002775">
    <property type="protein sequence ID" value="TVY87079.1"/>
    <property type="molecule type" value="Genomic_DNA"/>
</dbReference>